<evidence type="ECO:0000256" key="5">
    <source>
        <dbReference type="ARBA" id="ARBA00023136"/>
    </source>
</evidence>
<dbReference type="NCBIfam" id="TIGR03007">
    <property type="entry name" value="pepcterm_ChnLen"/>
    <property type="match status" value="1"/>
</dbReference>
<keyword evidence="5 7" id="KW-0472">Membrane</keyword>
<dbReference type="PANTHER" id="PTHR32309:SF13">
    <property type="entry name" value="FERRIC ENTEROBACTIN TRANSPORT PROTEIN FEPE"/>
    <property type="match status" value="1"/>
</dbReference>
<organism evidence="10 11">
    <name type="scientific">Sphingomonas colocasiae</name>
    <dbReference type="NCBI Taxonomy" id="1848973"/>
    <lineage>
        <taxon>Bacteria</taxon>
        <taxon>Pseudomonadati</taxon>
        <taxon>Pseudomonadota</taxon>
        <taxon>Alphaproteobacteria</taxon>
        <taxon>Sphingomonadales</taxon>
        <taxon>Sphingomonadaceae</taxon>
        <taxon>Sphingomonas</taxon>
    </lineage>
</organism>
<dbReference type="InterPro" id="IPR050445">
    <property type="entry name" value="Bact_polysacc_biosynth/exp"/>
</dbReference>
<reference evidence="10 11" key="1">
    <citation type="submission" date="2021-08" db="EMBL/GenBank/DDBJ databases">
        <authorList>
            <person name="Tuo L."/>
        </authorList>
    </citation>
    <scope>NUCLEOTIDE SEQUENCE [LARGE SCALE GENOMIC DNA]</scope>
    <source>
        <strain evidence="10 11">JCM 31229</strain>
    </source>
</reference>
<evidence type="ECO:0000256" key="3">
    <source>
        <dbReference type="ARBA" id="ARBA00022692"/>
    </source>
</evidence>
<evidence type="ECO:0000256" key="2">
    <source>
        <dbReference type="ARBA" id="ARBA00022475"/>
    </source>
</evidence>
<feature type="transmembrane region" description="Helical" evidence="7">
    <location>
        <begin position="425"/>
        <end position="446"/>
    </location>
</feature>
<evidence type="ECO:0000256" key="7">
    <source>
        <dbReference type="SAM" id="Phobius"/>
    </source>
</evidence>
<feature type="coiled-coil region" evidence="6">
    <location>
        <begin position="175"/>
        <end position="237"/>
    </location>
</feature>
<dbReference type="Proteomes" id="UP000706039">
    <property type="component" value="Unassembled WGS sequence"/>
</dbReference>
<proteinExistence type="predicted"/>
<feature type="domain" description="Tyrosine-protein kinase G-rich" evidence="9">
    <location>
        <begin position="370"/>
        <end position="445"/>
    </location>
</feature>
<dbReference type="InterPro" id="IPR014345">
    <property type="entry name" value="XrtA_polysacc_chain"/>
</dbReference>
<feature type="domain" description="Polysaccharide chain length determinant N-terminal" evidence="8">
    <location>
        <begin position="8"/>
        <end position="91"/>
    </location>
</feature>
<dbReference type="RefSeq" id="WP_222988407.1">
    <property type="nucleotide sequence ID" value="NZ_JAINVV010000002.1"/>
</dbReference>
<evidence type="ECO:0000259" key="8">
    <source>
        <dbReference type="Pfam" id="PF02706"/>
    </source>
</evidence>
<dbReference type="Pfam" id="PF02706">
    <property type="entry name" value="Wzz"/>
    <property type="match status" value="1"/>
</dbReference>
<dbReference type="InterPro" id="IPR003856">
    <property type="entry name" value="LPS_length_determ_N"/>
</dbReference>
<gene>
    <name evidence="10" type="ORF">K7G82_03220</name>
</gene>
<dbReference type="PANTHER" id="PTHR32309">
    <property type="entry name" value="TYROSINE-PROTEIN KINASE"/>
    <property type="match status" value="1"/>
</dbReference>
<comment type="caution">
    <text evidence="10">The sequence shown here is derived from an EMBL/GenBank/DDBJ whole genome shotgun (WGS) entry which is preliminary data.</text>
</comment>
<evidence type="ECO:0000256" key="6">
    <source>
        <dbReference type="SAM" id="Coils"/>
    </source>
</evidence>
<name>A0ABS7PJ19_9SPHN</name>
<feature type="transmembrane region" description="Helical" evidence="7">
    <location>
        <begin position="20"/>
        <end position="40"/>
    </location>
</feature>
<sequence>MNGLFEELRILLHGVWHRRWIVLAVAWAICLVGWLIIAMIPNSYESQARVFVQMRSILPDAGGIEAVQRQKDIDRVRGTLTSTVNLEKVVRGTDLSLKATNDAAITARAGGLQKSIKVVADPLQEGTFQITATAKQPDMSDAQNAKLARDIVQKLIDIFVEENLAGDRAVNSQSLKFLDAQLAEREKQLQDADQKRLAFEQQFMGLLPGAGSMAERLQASRAEISRIEADLVSAQSALTTVNAQIAGTAASTAVPGVPGMAGPAATRLAQIEGQLADARARGWTDAYPDVVALQNQLGSARAAAAAERRVGGGGGANAANPLYISLRAMQAEKQSTVAALSARKNQIQSDINQLLARQDADPGVVAEQARINRDYEVLKQQYDKMLADREQVKLRGQVQSETDAVSFKVIDPPVQPRVPVAPNRILLLALVLVVGICGGLGTAFALGQLKTTYTTAERLAKASGLPVLGSITEMLTDAQRAERRKRMKWFAGGTAGLAGAFVLLILVEFVQRGMVA</sequence>
<keyword evidence="2" id="KW-1003">Cell membrane</keyword>
<comment type="subcellular location">
    <subcellularLocation>
        <location evidence="1">Cell membrane</location>
        <topology evidence="1">Multi-pass membrane protein</topology>
    </subcellularLocation>
</comment>
<feature type="coiled-coil region" evidence="6">
    <location>
        <begin position="337"/>
        <end position="395"/>
    </location>
</feature>
<keyword evidence="3 7" id="KW-0812">Transmembrane</keyword>
<feature type="transmembrane region" description="Helical" evidence="7">
    <location>
        <begin position="489"/>
        <end position="510"/>
    </location>
</feature>
<evidence type="ECO:0000313" key="11">
    <source>
        <dbReference type="Proteomes" id="UP000706039"/>
    </source>
</evidence>
<evidence type="ECO:0000256" key="1">
    <source>
        <dbReference type="ARBA" id="ARBA00004651"/>
    </source>
</evidence>
<evidence type="ECO:0000256" key="4">
    <source>
        <dbReference type="ARBA" id="ARBA00022989"/>
    </source>
</evidence>
<dbReference type="EMBL" id="JAINVV010000002">
    <property type="protein sequence ID" value="MBY8821285.1"/>
    <property type="molecule type" value="Genomic_DNA"/>
</dbReference>
<keyword evidence="11" id="KW-1185">Reference proteome</keyword>
<keyword evidence="6" id="KW-0175">Coiled coil</keyword>
<keyword evidence="4 7" id="KW-1133">Transmembrane helix</keyword>
<dbReference type="Pfam" id="PF13807">
    <property type="entry name" value="GNVR"/>
    <property type="match status" value="1"/>
</dbReference>
<evidence type="ECO:0000259" key="9">
    <source>
        <dbReference type="Pfam" id="PF13807"/>
    </source>
</evidence>
<evidence type="ECO:0000313" key="10">
    <source>
        <dbReference type="EMBL" id="MBY8821285.1"/>
    </source>
</evidence>
<protein>
    <submittedName>
        <fullName evidence="10">Chain-length determining protein</fullName>
    </submittedName>
</protein>
<accession>A0ABS7PJ19</accession>
<dbReference type="InterPro" id="IPR032807">
    <property type="entry name" value="GNVR"/>
</dbReference>